<dbReference type="GO" id="GO:0008289">
    <property type="term" value="F:lipid binding"/>
    <property type="evidence" value="ECO:0007669"/>
    <property type="project" value="InterPro"/>
</dbReference>
<keyword evidence="6" id="KW-1185">Reference proteome</keyword>
<evidence type="ECO:0000313" key="5">
    <source>
        <dbReference type="EMBL" id="OBZ90662.1"/>
    </source>
</evidence>
<comment type="subcellular location">
    <subcellularLocation>
        <location evidence="1">Membrane</location>
    </subcellularLocation>
</comment>
<dbReference type="Gene3D" id="3.40.525.10">
    <property type="entry name" value="CRAL-TRIO lipid binding domain"/>
    <property type="match status" value="1"/>
</dbReference>
<dbReference type="PROSITE" id="PS50191">
    <property type="entry name" value="CRAL_TRIO"/>
    <property type="match status" value="1"/>
</dbReference>
<keyword evidence="3" id="KW-0472">Membrane</keyword>
<dbReference type="Proteomes" id="UP000093000">
    <property type="component" value="Unassembled WGS sequence"/>
</dbReference>
<dbReference type="CDD" id="cd00170">
    <property type="entry name" value="SEC14"/>
    <property type="match status" value="1"/>
</dbReference>
<accession>A0A1C7NNF0</accession>
<dbReference type="PANTHER" id="PTHR45932">
    <property type="entry name" value="PATELLIN-1"/>
    <property type="match status" value="1"/>
</dbReference>
<keyword evidence="2" id="KW-0813">Transport</keyword>
<organism evidence="5 6">
    <name type="scientific">Choanephora cucurbitarum</name>
    <dbReference type="NCBI Taxonomy" id="101091"/>
    <lineage>
        <taxon>Eukaryota</taxon>
        <taxon>Fungi</taxon>
        <taxon>Fungi incertae sedis</taxon>
        <taxon>Mucoromycota</taxon>
        <taxon>Mucoromycotina</taxon>
        <taxon>Mucoromycetes</taxon>
        <taxon>Mucorales</taxon>
        <taxon>Mucorineae</taxon>
        <taxon>Choanephoraceae</taxon>
        <taxon>Choanephoroideae</taxon>
        <taxon>Choanephora</taxon>
    </lineage>
</organism>
<evidence type="ECO:0000256" key="3">
    <source>
        <dbReference type="ARBA" id="ARBA00023136"/>
    </source>
</evidence>
<dbReference type="Pfam" id="PF03765">
    <property type="entry name" value="CRAL_TRIO_N"/>
    <property type="match status" value="1"/>
</dbReference>
<evidence type="ECO:0000313" key="6">
    <source>
        <dbReference type="Proteomes" id="UP000093000"/>
    </source>
</evidence>
<dbReference type="OrthoDB" id="75724at2759"/>
<dbReference type="InterPro" id="IPR001251">
    <property type="entry name" value="CRAL-TRIO_dom"/>
</dbReference>
<dbReference type="InterPro" id="IPR036865">
    <property type="entry name" value="CRAL-TRIO_dom_sf"/>
</dbReference>
<proteinExistence type="predicted"/>
<evidence type="ECO:0000259" key="4">
    <source>
        <dbReference type="PROSITE" id="PS50191"/>
    </source>
</evidence>
<dbReference type="EMBL" id="LUGH01000039">
    <property type="protein sequence ID" value="OBZ90662.1"/>
    <property type="molecule type" value="Genomic_DNA"/>
</dbReference>
<sequence length="235" mass="26952">MSDNKFVTAFTVTEAVAVQQLKDALPDILTESLGSNEVYTLWGVPLDKNADDNRIKVVLIKFLRARNLDIAAAKTMLINTLRWRKEFSADTLLDETFDEKVYNDRLGLLYKTDKEGRPVTYNFYGDLDQEAVFGDINKFIRWRVQLMEKGVKEIDFVHVDSMVQMHDYKGASMFGRTANAKEATNTIIKIMQDNYPEFLATKFFVNVPKWGSIVFKLVRPLLSEATVKKFVICAK</sequence>
<evidence type="ECO:0000256" key="2">
    <source>
        <dbReference type="ARBA" id="ARBA00022448"/>
    </source>
</evidence>
<dbReference type="GO" id="GO:0016020">
    <property type="term" value="C:membrane"/>
    <property type="evidence" value="ECO:0007669"/>
    <property type="project" value="UniProtKB-SubCell"/>
</dbReference>
<dbReference type="SUPFAM" id="SSF46938">
    <property type="entry name" value="CRAL/TRIO N-terminal domain"/>
    <property type="match status" value="1"/>
</dbReference>
<evidence type="ECO:0000256" key="1">
    <source>
        <dbReference type="ARBA" id="ARBA00004370"/>
    </source>
</evidence>
<dbReference type="InterPro" id="IPR044834">
    <property type="entry name" value="PATL"/>
</dbReference>
<dbReference type="STRING" id="101091.A0A1C7NNF0"/>
<protein>
    <submittedName>
        <fullName evidence="5">Patellin-6</fullName>
    </submittedName>
</protein>
<dbReference type="InParanoid" id="A0A1C7NNF0"/>
<gene>
    <name evidence="5" type="primary">PATL6</name>
    <name evidence="5" type="ORF">A0J61_01295</name>
</gene>
<name>A0A1C7NNF0_9FUNG</name>
<dbReference type="Pfam" id="PF00650">
    <property type="entry name" value="CRAL_TRIO"/>
    <property type="match status" value="1"/>
</dbReference>
<dbReference type="PANTHER" id="PTHR45932:SF17">
    <property type="entry name" value="CELLULAR RETINALDEHYDE-BINDING_TRIPLE FUNCTION DOMAIN-CONTAINING PROTEIN"/>
    <property type="match status" value="1"/>
</dbReference>
<dbReference type="InterPro" id="IPR011074">
    <property type="entry name" value="CRAL/TRIO_N_dom"/>
</dbReference>
<reference evidence="5" key="1">
    <citation type="submission" date="2016-03" db="EMBL/GenBank/DDBJ databases">
        <title>Choanephora cucurbitarum.</title>
        <authorList>
            <person name="Min B."/>
            <person name="Park H."/>
            <person name="Park J.-H."/>
            <person name="Shin H.-D."/>
            <person name="Choi I.-G."/>
        </authorList>
    </citation>
    <scope>NUCLEOTIDE SEQUENCE [LARGE SCALE GENOMIC DNA]</scope>
    <source>
        <strain evidence="5">KUS-F28377</strain>
    </source>
</reference>
<dbReference type="AlphaFoldDB" id="A0A1C7NNF0"/>
<dbReference type="SUPFAM" id="SSF52087">
    <property type="entry name" value="CRAL/TRIO domain"/>
    <property type="match status" value="1"/>
</dbReference>
<comment type="caution">
    <text evidence="5">The sequence shown here is derived from an EMBL/GenBank/DDBJ whole genome shotgun (WGS) entry which is preliminary data.</text>
</comment>
<feature type="domain" description="CRAL-TRIO" evidence="4">
    <location>
        <begin position="93"/>
        <end position="235"/>
    </location>
</feature>
<dbReference type="InterPro" id="IPR036273">
    <property type="entry name" value="CRAL/TRIO_N_dom_sf"/>
</dbReference>
<dbReference type="SMART" id="SM00516">
    <property type="entry name" value="SEC14"/>
    <property type="match status" value="1"/>
</dbReference>